<protein>
    <recommendedName>
        <fullName evidence="1">N-acetyltransferase domain-containing protein</fullName>
    </recommendedName>
</protein>
<sequence>MQDETVTTCTDCGFGFADTPTSRRGHRERHDVWQYGPQLTATAARLWPDGAIAIVDALTSQRALRQAAYDAALAWSRPAGSGGASAFPSPEIDGVPDRAYLYRAGDRVVGFLRAWPADFARPAVMADDPAGIRFTGETRAVSTCSIGPVWTHHAHRRQGVARALLAALLADPERIPGSISLYAPVSADGRAFVASVFGAEAEILVRW</sequence>
<dbReference type="PROSITE" id="PS51186">
    <property type="entry name" value="GNAT"/>
    <property type="match status" value="1"/>
</dbReference>
<dbReference type="SUPFAM" id="SSF55729">
    <property type="entry name" value="Acyl-CoA N-acyltransferases (Nat)"/>
    <property type="match status" value="1"/>
</dbReference>
<gene>
    <name evidence="2" type="ORF">GCM10023147_08860</name>
</gene>
<accession>A0ABP8J6X7</accession>
<dbReference type="Gene3D" id="3.40.630.30">
    <property type="match status" value="1"/>
</dbReference>
<evidence type="ECO:0000259" key="1">
    <source>
        <dbReference type="PROSITE" id="PS51186"/>
    </source>
</evidence>
<dbReference type="Proteomes" id="UP001500635">
    <property type="component" value="Unassembled WGS sequence"/>
</dbReference>
<proteinExistence type="predicted"/>
<name>A0ABP8J6X7_9ACTN</name>
<comment type="caution">
    <text evidence="2">The sequence shown here is derived from an EMBL/GenBank/DDBJ whole genome shotgun (WGS) entry which is preliminary data.</text>
</comment>
<reference evidence="3" key="1">
    <citation type="journal article" date="2019" name="Int. J. Syst. Evol. Microbiol.">
        <title>The Global Catalogue of Microorganisms (GCM) 10K type strain sequencing project: providing services to taxonomists for standard genome sequencing and annotation.</title>
        <authorList>
            <consortium name="The Broad Institute Genomics Platform"/>
            <consortium name="The Broad Institute Genome Sequencing Center for Infectious Disease"/>
            <person name="Wu L."/>
            <person name="Ma J."/>
        </authorList>
    </citation>
    <scope>NUCLEOTIDE SEQUENCE [LARGE SCALE GENOMIC DNA]</scope>
    <source>
        <strain evidence="3">JCM 17688</strain>
    </source>
</reference>
<organism evidence="2 3">
    <name type="scientific">Tsukamurella soli</name>
    <dbReference type="NCBI Taxonomy" id="644556"/>
    <lineage>
        <taxon>Bacteria</taxon>
        <taxon>Bacillati</taxon>
        <taxon>Actinomycetota</taxon>
        <taxon>Actinomycetes</taxon>
        <taxon>Mycobacteriales</taxon>
        <taxon>Tsukamurellaceae</taxon>
        <taxon>Tsukamurella</taxon>
    </lineage>
</organism>
<dbReference type="InterPro" id="IPR016181">
    <property type="entry name" value="Acyl_CoA_acyltransferase"/>
</dbReference>
<dbReference type="EMBL" id="BAABFR010000008">
    <property type="protein sequence ID" value="GAA4386076.1"/>
    <property type="molecule type" value="Genomic_DNA"/>
</dbReference>
<dbReference type="Pfam" id="PF00583">
    <property type="entry name" value="Acetyltransf_1"/>
    <property type="match status" value="1"/>
</dbReference>
<evidence type="ECO:0000313" key="3">
    <source>
        <dbReference type="Proteomes" id="UP001500635"/>
    </source>
</evidence>
<evidence type="ECO:0000313" key="2">
    <source>
        <dbReference type="EMBL" id="GAA4386076.1"/>
    </source>
</evidence>
<dbReference type="InterPro" id="IPR000182">
    <property type="entry name" value="GNAT_dom"/>
</dbReference>
<feature type="domain" description="N-acetyltransferase" evidence="1">
    <location>
        <begin position="59"/>
        <end position="207"/>
    </location>
</feature>
<keyword evidence="3" id="KW-1185">Reference proteome</keyword>